<dbReference type="EMBL" id="BPLR01018142">
    <property type="protein sequence ID" value="GIY97265.1"/>
    <property type="molecule type" value="Genomic_DNA"/>
</dbReference>
<evidence type="ECO:0000256" key="1">
    <source>
        <dbReference type="SAM" id="SignalP"/>
    </source>
</evidence>
<evidence type="ECO:0000313" key="2">
    <source>
        <dbReference type="EMBL" id="GIY97265.1"/>
    </source>
</evidence>
<protein>
    <submittedName>
        <fullName evidence="2">Uncharacterized protein</fullName>
    </submittedName>
</protein>
<feature type="chain" id="PRO_5043820105" evidence="1">
    <location>
        <begin position="28"/>
        <end position="71"/>
    </location>
</feature>
<reference evidence="2 3" key="1">
    <citation type="submission" date="2021-06" db="EMBL/GenBank/DDBJ databases">
        <title>Caerostris extrusa draft genome.</title>
        <authorList>
            <person name="Kono N."/>
            <person name="Arakawa K."/>
        </authorList>
    </citation>
    <scope>NUCLEOTIDE SEQUENCE [LARGE SCALE GENOMIC DNA]</scope>
</reference>
<evidence type="ECO:0000313" key="3">
    <source>
        <dbReference type="Proteomes" id="UP001054945"/>
    </source>
</evidence>
<dbReference type="Proteomes" id="UP001054945">
    <property type="component" value="Unassembled WGS sequence"/>
</dbReference>
<dbReference type="AlphaFoldDB" id="A0AAV4XSW2"/>
<keyword evidence="1" id="KW-0732">Signal</keyword>
<comment type="caution">
    <text evidence="2">The sequence shown here is derived from an EMBL/GenBank/DDBJ whole genome shotgun (WGS) entry which is preliminary data.</text>
</comment>
<keyword evidence="3" id="KW-1185">Reference proteome</keyword>
<organism evidence="2 3">
    <name type="scientific">Caerostris extrusa</name>
    <name type="common">Bark spider</name>
    <name type="synonym">Caerostris bankana</name>
    <dbReference type="NCBI Taxonomy" id="172846"/>
    <lineage>
        <taxon>Eukaryota</taxon>
        <taxon>Metazoa</taxon>
        <taxon>Ecdysozoa</taxon>
        <taxon>Arthropoda</taxon>
        <taxon>Chelicerata</taxon>
        <taxon>Arachnida</taxon>
        <taxon>Araneae</taxon>
        <taxon>Araneomorphae</taxon>
        <taxon>Entelegynae</taxon>
        <taxon>Araneoidea</taxon>
        <taxon>Araneidae</taxon>
        <taxon>Caerostris</taxon>
    </lineage>
</organism>
<accession>A0AAV4XSW2</accession>
<name>A0AAV4XSW2_CAEEX</name>
<gene>
    <name evidence="2" type="ORF">CEXT_174431</name>
</gene>
<sequence>MCKSTRMRVKWIHLLMVLLGQQRVTTTTMISTLTQKNFRVQVWSYTMVVGDQENMNTTSIPMAPGEVDVQF</sequence>
<proteinExistence type="predicted"/>
<feature type="signal peptide" evidence="1">
    <location>
        <begin position="1"/>
        <end position="27"/>
    </location>
</feature>